<evidence type="ECO:0000313" key="1">
    <source>
        <dbReference type="EMBL" id="KOS19691.1"/>
    </source>
</evidence>
<organism evidence="1 2">
    <name type="scientific">Escovopsis weberi</name>
    <dbReference type="NCBI Taxonomy" id="150374"/>
    <lineage>
        <taxon>Eukaryota</taxon>
        <taxon>Fungi</taxon>
        <taxon>Dikarya</taxon>
        <taxon>Ascomycota</taxon>
        <taxon>Pezizomycotina</taxon>
        <taxon>Sordariomycetes</taxon>
        <taxon>Hypocreomycetidae</taxon>
        <taxon>Hypocreales</taxon>
        <taxon>Hypocreaceae</taxon>
        <taxon>Escovopsis</taxon>
    </lineage>
</organism>
<keyword evidence="2" id="KW-1185">Reference proteome</keyword>
<dbReference type="Proteomes" id="UP000053831">
    <property type="component" value="Unassembled WGS sequence"/>
</dbReference>
<comment type="caution">
    <text evidence="1">The sequence shown here is derived from an EMBL/GenBank/DDBJ whole genome shotgun (WGS) entry which is preliminary data.</text>
</comment>
<dbReference type="STRING" id="150374.A0A0M8N4I7"/>
<evidence type="ECO:0000313" key="2">
    <source>
        <dbReference type="Proteomes" id="UP000053831"/>
    </source>
</evidence>
<gene>
    <name evidence="1" type="ORF">ESCO_000367</name>
</gene>
<sequence>MVLARGKKPVNGRTEEEARLPPVEAFTFKSFIANIEAQGGGGSVGDINADLDRIAEICARSRYSLSNQYERSRTSHRARRCRR</sequence>
<name>A0A0M8N4I7_ESCWE</name>
<protein>
    <submittedName>
        <fullName evidence="1">Uncharacterized protein</fullName>
    </submittedName>
</protein>
<accession>A0A0M8N4I7</accession>
<proteinExistence type="predicted"/>
<dbReference type="AlphaFoldDB" id="A0A0M8N4I7"/>
<dbReference type="OrthoDB" id="5339332at2759"/>
<reference evidence="1 2" key="1">
    <citation type="submission" date="2015-07" db="EMBL/GenBank/DDBJ databases">
        <title>The genome of the fungus Escovopsis weberi, a specialized disease agent of ant agriculture.</title>
        <authorList>
            <person name="de Man T.J."/>
            <person name="Stajich J.E."/>
            <person name="Kubicek C.P."/>
            <person name="Chenthamara K."/>
            <person name="Atanasova L."/>
            <person name="Druzhinina I.S."/>
            <person name="Birnbaum S."/>
            <person name="Barribeau S.M."/>
            <person name="Teiling C."/>
            <person name="Suen G."/>
            <person name="Currie C."/>
            <person name="Gerardo N.M."/>
        </authorList>
    </citation>
    <scope>NUCLEOTIDE SEQUENCE [LARGE SCALE GENOMIC DNA]</scope>
</reference>
<dbReference type="EMBL" id="LGSR01000020">
    <property type="protein sequence ID" value="KOS19691.1"/>
    <property type="molecule type" value="Genomic_DNA"/>
</dbReference>